<keyword evidence="2" id="KW-1185">Reference proteome</keyword>
<dbReference type="EMBL" id="LR215048">
    <property type="protein sequence ID" value="VEU80313.1"/>
    <property type="molecule type" value="Genomic_DNA"/>
</dbReference>
<dbReference type="EC" id="3.1.2.12" evidence="1"/>
<dbReference type="AlphaFoldDB" id="A0A449BCY0"/>
<dbReference type="GO" id="GO:0016747">
    <property type="term" value="F:acyltransferase activity, transferring groups other than amino-acyl groups"/>
    <property type="evidence" value="ECO:0007669"/>
    <property type="project" value="TreeGrafter"/>
</dbReference>
<dbReference type="STRING" id="1278311.GCA_000428705_00750"/>
<dbReference type="GO" id="GO:0018738">
    <property type="term" value="F:S-formylglutathione hydrolase activity"/>
    <property type="evidence" value="ECO:0007669"/>
    <property type="project" value="UniProtKB-EC"/>
</dbReference>
<dbReference type="Gene3D" id="3.40.50.1820">
    <property type="entry name" value="alpha/beta hydrolase"/>
    <property type="match status" value="1"/>
</dbReference>
<accession>A0A449BCY0</accession>
<sequence length="247" mass="28603">MALINGLFYSKSLEFSTNVTIIMPDDIKENEEINVLFLLHGFNGGYLDFIRHTSVEKIALKNRVAVIMPEANNSFYTNTGYGQKYYDYIAYELPNIIKNMFNIKITKKNSYIAGLSMGGYGALKIAFNNPENYSKVAGISSVVDIVNMYDMNENRKDLFKSIFGSKKELVNDSINNLYNVVEFKKSFDLKIYLSCGTEDFLYEDNLSFSKFLNSRNVNHDFIVKNGTHNWEYWQSEINKVFDFFFNK</sequence>
<dbReference type="KEGG" id="aaxa:NCTC10138_00682"/>
<dbReference type="PANTHER" id="PTHR48098:SF1">
    <property type="entry name" value="DIACYLGLYCEROL ACYLTRANSFERASE_MYCOLYLTRANSFERASE AG85A"/>
    <property type="match status" value="1"/>
</dbReference>
<dbReference type="SUPFAM" id="SSF53474">
    <property type="entry name" value="alpha/beta-Hydrolases"/>
    <property type="match status" value="1"/>
</dbReference>
<dbReference type="InterPro" id="IPR050583">
    <property type="entry name" value="Mycobacterial_A85_antigen"/>
</dbReference>
<reference evidence="1 2" key="1">
    <citation type="submission" date="2019-01" db="EMBL/GenBank/DDBJ databases">
        <authorList>
            <consortium name="Pathogen Informatics"/>
        </authorList>
    </citation>
    <scope>NUCLEOTIDE SEQUENCE [LARGE SCALE GENOMIC DNA]</scope>
    <source>
        <strain evidence="1 2">NCTC10138</strain>
    </source>
</reference>
<dbReference type="InterPro" id="IPR029058">
    <property type="entry name" value="AB_hydrolase_fold"/>
</dbReference>
<dbReference type="InterPro" id="IPR000801">
    <property type="entry name" value="Esterase-like"/>
</dbReference>
<dbReference type="OrthoDB" id="9803578at2"/>
<gene>
    <name evidence="1" type="primary">frmB</name>
    <name evidence="1" type="ORF">NCTC10138_00682</name>
</gene>
<dbReference type="Pfam" id="PF00756">
    <property type="entry name" value="Esterase"/>
    <property type="match status" value="1"/>
</dbReference>
<organism evidence="1 2">
    <name type="scientific">Haploplasma axanthum</name>
    <name type="common">Acholeplasma axanthum</name>
    <dbReference type="NCBI Taxonomy" id="29552"/>
    <lineage>
        <taxon>Bacteria</taxon>
        <taxon>Bacillati</taxon>
        <taxon>Mycoplasmatota</taxon>
        <taxon>Mollicutes</taxon>
        <taxon>Acholeplasmatales</taxon>
        <taxon>Acholeplasmataceae</taxon>
        <taxon>Haploplasma</taxon>
    </lineage>
</organism>
<evidence type="ECO:0000313" key="1">
    <source>
        <dbReference type="EMBL" id="VEU80313.1"/>
    </source>
</evidence>
<dbReference type="Proteomes" id="UP000289841">
    <property type="component" value="Chromosome"/>
</dbReference>
<proteinExistence type="predicted"/>
<protein>
    <submittedName>
        <fullName evidence="1">S-formylglutathione hydrolase frmB</fullName>
        <ecNumber evidence="1">3.1.2.12</ecNumber>
    </submittedName>
</protein>
<name>A0A449BCY0_HAPAX</name>
<dbReference type="RefSeq" id="WP_026390368.1">
    <property type="nucleotide sequence ID" value="NZ_LR215048.1"/>
</dbReference>
<keyword evidence="1" id="KW-0378">Hydrolase</keyword>
<dbReference type="PANTHER" id="PTHR48098">
    <property type="entry name" value="ENTEROCHELIN ESTERASE-RELATED"/>
    <property type="match status" value="1"/>
</dbReference>
<evidence type="ECO:0000313" key="2">
    <source>
        <dbReference type="Proteomes" id="UP000289841"/>
    </source>
</evidence>